<dbReference type="AlphaFoldDB" id="A0AAN9ZAD0"/>
<keyword evidence="4" id="KW-0812">Transmembrane</keyword>
<dbReference type="GO" id="GO:0005615">
    <property type="term" value="C:extracellular space"/>
    <property type="evidence" value="ECO:0007669"/>
    <property type="project" value="TreeGrafter"/>
</dbReference>
<gene>
    <name evidence="6" type="ORF">R5R35_001518</name>
</gene>
<evidence type="ECO:0000313" key="6">
    <source>
        <dbReference type="EMBL" id="KAK7874423.1"/>
    </source>
</evidence>
<dbReference type="InterPro" id="IPR032675">
    <property type="entry name" value="LRR_dom_sf"/>
</dbReference>
<feature type="chain" id="PRO_5042848508" description="Toll-like receptor" evidence="5">
    <location>
        <begin position="21"/>
        <end position="514"/>
    </location>
</feature>
<proteinExistence type="predicted"/>
<name>A0AAN9ZAD0_9ORTH</name>
<dbReference type="Proteomes" id="UP001378592">
    <property type="component" value="Unassembled WGS sequence"/>
</dbReference>
<dbReference type="InterPro" id="IPR001611">
    <property type="entry name" value="Leu-rich_rpt"/>
</dbReference>
<keyword evidence="4" id="KW-0472">Membrane</keyword>
<dbReference type="InterPro" id="IPR050328">
    <property type="entry name" value="Dev_Immune_Receptor"/>
</dbReference>
<dbReference type="InterPro" id="IPR003591">
    <property type="entry name" value="Leu-rich_rpt_typical-subtyp"/>
</dbReference>
<accession>A0AAN9ZAD0</accession>
<keyword evidence="7" id="KW-1185">Reference proteome</keyword>
<dbReference type="PROSITE" id="PS51450">
    <property type="entry name" value="LRR"/>
    <property type="match status" value="3"/>
</dbReference>
<protein>
    <recommendedName>
        <fullName evidence="8">Toll-like receptor</fullName>
    </recommendedName>
</protein>
<dbReference type="Gene3D" id="3.80.10.10">
    <property type="entry name" value="Ribonuclease Inhibitor"/>
    <property type="match status" value="3"/>
</dbReference>
<dbReference type="SMART" id="SM00369">
    <property type="entry name" value="LRR_TYP"/>
    <property type="match status" value="4"/>
</dbReference>
<organism evidence="6 7">
    <name type="scientific">Gryllus longicercus</name>
    <dbReference type="NCBI Taxonomy" id="2509291"/>
    <lineage>
        <taxon>Eukaryota</taxon>
        <taxon>Metazoa</taxon>
        <taxon>Ecdysozoa</taxon>
        <taxon>Arthropoda</taxon>
        <taxon>Hexapoda</taxon>
        <taxon>Insecta</taxon>
        <taxon>Pterygota</taxon>
        <taxon>Neoptera</taxon>
        <taxon>Polyneoptera</taxon>
        <taxon>Orthoptera</taxon>
        <taxon>Ensifera</taxon>
        <taxon>Gryllidea</taxon>
        <taxon>Grylloidea</taxon>
        <taxon>Gryllidae</taxon>
        <taxon>Gryllinae</taxon>
        <taxon>Gryllus</taxon>
    </lineage>
</organism>
<dbReference type="GO" id="GO:0031012">
    <property type="term" value="C:extracellular matrix"/>
    <property type="evidence" value="ECO:0007669"/>
    <property type="project" value="TreeGrafter"/>
</dbReference>
<keyword evidence="1" id="KW-0433">Leucine-rich repeat</keyword>
<dbReference type="SUPFAM" id="SSF52058">
    <property type="entry name" value="L domain-like"/>
    <property type="match status" value="1"/>
</dbReference>
<dbReference type="Pfam" id="PF13855">
    <property type="entry name" value="LRR_8"/>
    <property type="match status" value="1"/>
</dbReference>
<evidence type="ECO:0000256" key="3">
    <source>
        <dbReference type="ARBA" id="ARBA00022737"/>
    </source>
</evidence>
<evidence type="ECO:0000256" key="1">
    <source>
        <dbReference type="ARBA" id="ARBA00022614"/>
    </source>
</evidence>
<dbReference type="PANTHER" id="PTHR24373:SF370">
    <property type="entry name" value="FISH-LIPS, ISOFORM E"/>
    <property type="match status" value="1"/>
</dbReference>
<evidence type="ECO:0000313" key="7">
    <source>
        <dbReference type="Proteomes" id="UP001378592"/>
    </source>
</evidence>
<dbReference type="EMBL" id="JAZDUA010000002">
    <property type="protein sequence ID" value="KAK7874423.1"/>
    <property type="molecule type" value="Genomic_DNA"/>
</dbReference>
<keyword evidence="2 5" id="KW-0732">Signal</keyword>
<evidence type="ECO:0000256" key="2">
    <source>
        <dbReference type="ARBA" id="ARBA00022729"/>
    </source>
</evidence>
<keyword evidence="4" id="KW-1133">Transmembrane helix</keyword>
<evidence type="ECO:0000256" key="4">
    <source>
        <dbReference type="SAM" id="Phobius"/>
    </source>
</evidence>
<reference evidence="6 7" key="1">
    <citation type="submission" date="2024-03" db="EMBL/GenBank/DDBJ databases">
        <title>The genome assembly and annotation of the cricket Gryllus longicercus Weissman &amp; Gray.</title>
        <authorList>
            <person name="Szrajer S."/>
            <person name="Gray D."/>
            <person name="Ylla G."/>
        </authorList>
    </citation>
    <scope>NUCLEOTIDE SEQUENCE [LARGE SCALE GENOMIC DNA]</scope>
    <source>
        <strain evidence="6">DAG 2021-001</strain>
        <tissue evidence="6">Whole body minus gut</tissue>
    </source>
</reference>
<feature type="signal peptide" evidence="5">
    <location>
        <begin position="1"/>
        <end position="20"/>
    </location>
</feature>
<dbReference type="PANTHER" id="PTHR24373">
    <property type="entry name" value="SLIT RELATED LEUCINE-RICH REPEAT NEURONAL PROTEIN"/>
    <property type="match status" value="1"/>
</dbReference>
<feature type="transmembrane region" description="Helical" evidence="4">
    <location>
        <begin position="457"/>
        <end position="483"/>
    </location>
</feature>
<keyword evidence="3" id="KW-0677">Repeat</keyword>
<evidence type="ECO:0000256" key="5">
    <source>
        <dbReference type="SAM" id="SignalP"/>
    </source>
</evidence>
<evidence type="ECO:0008006" key="8">
    <source>
        <dbReference type="Google" id="ProtNLM"/>
    </source>
</evidence>
<sequence length="514" mass="58921">MWRRVTALLVFTVLQSVISTQHCQHTCKCNSISPTKESPLRADCREEPSGEWAKNIKTLKIRVKLQQLTTTTLQDAWKLTDADLRFCNITQIMSNALAKVTNLSNLWLSHNLIEKVDLEAFSKLENLKRLFLDNNRLTTFSTNMHLSLKYLADLFLQKNNLTDIPQLPPSLKYLDISNNKITTLNTQLMANLAYLDVCINPINNIKSHEILKKMKSLCLSGNINYIPGNFSSYFISLQNFTFISYPNKTTLNKKYDKRLTLHNVNIFHIGNTNFQDLLFLRNMNKMETLKLRGVNIEDFGSLDTVLPTFQQVKNLDFEDSPALVKTILNNFQGLQNLSNLETISLKNSNVVHLPCELCQMQNVFKIDFRNNPLDCDCRISEIEASLPNPLRDYIILPENTKCQSPQQVFGLQIYKYGRYINCSGTEICGRENFTCKIIPNLLITTSSSFIYEDDNSIYYIILGVVIAILGTTIICLIITSIILRKERRVEPQQEIQTQSFQQLQQTASEDTSLI</sequence>
<dbReference type="SMART" id="SM00364">
    <property type="entry name" value="LRR_BAC"/>
    <property type="match status" value="3"/>
</dbReference>
<comment type="caution">
    <text evidence="6">The sequence shown here is derived from an EMBL/GenBank/DDBJ whole genome shotgun (WGS) entry which is preliminary data.</text>
</comment>